<evidence type="ECO:0000256" key="1">
    <source>
        <dbReference type="ARBA" id="ARBA00022555"/>
    </source>
</evidence>
<reference evidence="10" key="4">
    <citation type="submission" date="2020-02" db="EMBL/GenBank/DDBJ databases">
        <authorList>
            <person name="Littmann E."/>
            <person name="Sorbara M."/>
        </authorList>
    </citation>
    <scope>NUCLEOTIDE SEQUENCE</scope>
    <source>
        <strain evidence="10">MSK.10.16</strain>
    </source>
</reference>
<comment type="subunit">
    <text evidence="5">Associates with stalled 50S ribosomal subunits. Binds to RqcP.</text>
</comment>
<dbReference type="Pfam" id="PF05670">
    <property type="entry name" value="NFACT-R_1"/>
    <property type="match status" value="1"/>
</dbReference>
<evidence type="ECO:0000313" key="10">
    <source>
        <dbReference type="EMBL" id="NSE56592.1"/>
    </source>
</evidence>
<evidence type="ECO:0000256" key="3">
    <source>
        <dbReference type="ARBA" id="ARBA00022884"/>
    </source>
</evidence>
<dbReference type="FunFam" id="2.30.310.10:FF:000004">
    <property type="entry name" value="Fibronectin-binding protein A"/>
    <property type="match status" value="1"/>
</dbReference>
<dbReference type="PANTHER" id="PTHR15239">
    <property type="entry name" value="NUCLEAR EXPORT MEDIATOR FACTOR NEMF"/>
    <property type="match status" value="1"/>
</dbReference>
<evidence type="ECO:0000313" key="13">
    <source>
        <dbReference type="Proteomes" id="UP000446719"/>
    </source>
</evidence>
<evidence type="ECO:0000256" key="4">
    <source>
        <dbReference type="ARBA" id="ARBA00022917"/>
    </source>
</evidence>
<evidence type="ECO:0000313" key="12">
    <source>
        <dbReference type="Proteomes" id="UP000095597"/>
    </source>
</evidence>
<evidence type="ECO:0000313" key="8">
    <source>
        <dbReference type="EMBL" id="CUN78605.1"/>
    </source>
</evidence>
<reference evidence="9 13" key="2">
    <citation type="journal article" date="2019" name="Nat. Med.">
        <title>A library of human gut bacterial isolates paired with longitudinal multiomics data enables mechanistic microbiome research.</title>
        <authorList>
            <person name="Poyet M."/>
            <person name="Groussin M."/>
            <person name="Gibbons S.M."/>
            <person name="Avila-Pacheco J."/>
            <person name="Jiang X."/>
            <person name="Kearney S.M."/>
            <person name="Perrotta A.R."/>
            <person name="Berdy B."/>
            <person name="Zhao S."/>
            <person name="Lieberman T.D."/>
            <person name="Swanson P.K."/>
            <person name="Smith M."/>
            <person name="Roesemann S."/>
            <person name="Alexander J.E."/>
            <person name="Rich S.A."/>
            <person name="Livny J."/>
            <person name="Vlamakis H."/>
            <person name="Clish C."/>
            <person name="Bullock K."/>
            <person name="Deik A."/>
            <person name="Scott J."/>
            <person name="Pierce K.A."/>
            <person name="Xavier R.J."/>
            <person name="Alm E.J."/>
        </authorList>
    </citation>
    <scope>NUCLEOTIDE SEQUENCE [LARGE SCALE GENOMIC DNA]</scope>
    <source>
        <strain evidence="9 13">BIOML-A7</strain>
    </source>
</reference>
<dbReference type="InterPro" id="IPR043682">
    <property type="entry name" value="RqcH_bacterial"/>
</dbReference>
<comment type="function">
    <text evidence="5">Key component of the ribosome quality control system (RQC), a ribosome-associated complex that mediates the extraction of incompletely synthesized nascent chains from stalled ribosomes and their subsequent degradation. RqcH recruits Ala-charged tRNA, and with RqcP directs the elongation of stalled nascent chains on 50S ribosomal subunits, leading to non-templated C-terminal alanine extensions (Ala tail). The Ala tail promotes nascent chain degradation. May add between 1 and at least 8 Ala residues. Binds to stalled 50S ribosomal subunits.</text>
</comment>
<evidence type="ECO:0000256" key="5">
    <source>
        <dbReference type="HAMAP-Rule" id="MF_00844"/>
    </source>
</evidence>
<sequence length="579" mass="65660">MAFDGITVAAVVQELEHTLVGGRISKIAQPENDELLLTIKGNEGQKRLYISASASLPLIYLTNENKPSPMTAPGFCMLLRKHIGGGRITAVSQPSLERIIHLDIEHLDEMGDLCRKKLIIEIMGKHSNIIFCDLNGRIIDSIKHVSAQMSSVREVLPGRDYFIPDTMSKKNPMTATQEEFISAILAKPMPVSKAIYSSMTGISPVIAEEICYLAGVDSSMTAHDLSEDVLTHLYRQFTYYMEDVRQGNFHPSIYYNGNAPKEFSALPVTHFNEYTKKEFFSISEVLYTYYSTRNTLTRIHQKSADLRHVVQTALERNRKKYDLQSKQLKGTEKRDKYKVYGELINTYGYNLEPGSKELTALNYYTNEEITIPLDPTQTPGENAQRYFAKYNKQKRTFEALTELIQETADDIQYLESISNALDIALSEADLAQIKEELMQSGYIRRKHTKKKVKLTSKPMHYISSDGYDMYVGKNNLQNEELTFSFANGNDWWFHAKGAPGSHVIVKSGGDELPDRTFEEAGRLAAYYSKNRGADKVEIDYIQKKHVKKPNGAKPGFVVYYTNYSLVIDSDISNIKNVQD</sequence>
<dbReference type="GO" id="GO:1990112">
    <property type="term" value="C:RQC complex"/>
    <property type="evidence" value="ECO:0007669"/>
    <property type="project" value="TreeGrafter"/>
</dbReference>
<gene>
    <name evidence="5" type="primary">rqcH</name>
    <name evidence="8" type="ORF">ERS852408_00930</name>
    <name evidence="7" type="ORF">ERS852573_00549</name>
    <name evidence="10" type="ORF">G4332_00365</name>
    <name evidence="9" type="ORF">GT565_01360</name>
</gene>
<keyword evidence="4 5" id="KW-0648">Protein biosynthesis</keyword>
<dbReference type="EMBL" id="CYYM01000003">
    <property type="protein sequence ID" value="CUN78605.1"/>
    <property type="molecule type" value="Genomic_DNA"/>
</dbReference>
<dbReference type="SUPFAM" id="SSF46946">
    <property type="entry name" value="S13-like H2TH domain"/>
    <property type="match status" value="1"/>
</dbReference>
<dbReference type="InterPro" id="IPR051608">
    <property type="entry name" value="RQC_Subunit_NEMF"/>
</dbReference>
<reference evidence="11 12" key="1">
    <citation type="submission" date="2015-09" db="EMBL/GenBank/DDBJ databases">
        <authorList>
            <consortium name="Pathogen Informatics"/>
        </authorList>
    </citation>
    <scope>NUCLEOTIDE SEQUENCE [LARGE SCALE GENOMIC DNA]</scope>
    <source>
        <strain evidence="8 11">2789STDY5608851</strain>
        <strain evidence="7 12">2789STDY5834961</strain>
    </source>
</reference>
<accession>A0A173RLX2</accession>
<dbReference type="AlphaFoldDB" id="A0A173RLX2"/>
<proteinExistence type="inferred from homology"/>
<dbReference type="Proteomes" id="UP000095380">
    <property type="component" value="Unassembled WGS sequence"/>
</dbReference>
<dbReference type="PANTHER" id="PTHR15239:SF6">
    <property type="entry name" value="RIBOSOME QUALITY CONTROL COMPLEX SUBUNIT NEMF"/>
    <property type="match status" value="1"/>
</dbReference>
<dbReference type="RefSeq" id="WP_006426706.1">
    <property type="nucleotide sequence ID" value="NZ_CAXSPU010000004.1"/>
</dbReference>
<dbReference type="HAMAP" id="MF_00844_B">
    <property type="entry name" value="RqcH_B"/>
    <property type="match status" value="1"/>
</dbReference>
<evidence type="ECO:0000313" key="7">
    <source>
        <dbReference type="EMBL" id="CUM78747.1"/>
    </source>
</evidence>
<dbReference type="Pfam" id="PF05833">
    <property type="entry name" value="NFACT_N"/>
    <property type="match status" value="1"/>
</dbReference>
<dbReference type="OrthoDB" id="9766163at2"/>
<reference evidence="10" key="3">
    <citation type="journal article" date="2020" name="Cell Host Microbe">
        <title>Functional and Genomic Variation between Human-Derived Isolates of Lachnospiraceae Reveals Inter- and Intra-Species Diversity.</title>
        <authorList>
            <person name="Sorbara M.T."/>
            <person name="Littmann E.R."/>
            <person name="Fontana E."/>
            <person name="Moody T.U."/>
            <person name="Kohout C.E."/>
            <person name="Gjonbalaj M."/>
            <person name="Eaton V."/>
            <person name="Seok R."/>
            <person name="Leiner I.M."/>
            <person name="Pamer E.G."/>
        </authorList>
    </citation>
    <scope>NUCLEOTIDE SEQUENCE</scope>
    <source>
        <strain evidence="10">MSK.10.16</strain>
    </source>
</reference>
<keyword evidence="2 5" id="KW-0699">rRNA-binding</keyword>
<dbReference type="GO" id="GO:0043023">
    <property type="term" value="F:ribosomal large subunit binding"/>
    <property type="evidence" value="ECO:0007669"/>
    <property type="project" value="UniProtKB-UniRule"/>
</dbReference>
<dbReference type="EMBL" id="JAAIOD010000001">
    <property type="protein sequence ID" value="NSE56592.1"/>
    <property type="molecule type" value="Genomic_DNA"/>
</dbReference>
<dbReference type="InterPro" id="IPR010979">
    <property type="entry name" value="Ribosomal_uS13-like_H2TH"/>
</dbReference>
<name>A0A173RLX2_9FIRM</name>
<organism evidence="7 12">
    <name type="scientific">Dorea longicatena</name>
    <dbReference type="NCBI Taxonomy" id="88431"/>
    <lineage>
        <taxon>Bacteria</taxon>
        <taxon>Bacillati</taxon>
        <taxon>Bacillota</taxon>
        <taxon>Clostridia</taxon>
        <taxon>Lachnospirales</taxon>
        <taxon>Lachnospiraceae</taxon>
        <taxon>Dorea</taxon>
    </lineage>
</organism>
<evidence type="ECO:0000256" key="2">
    <source>
        <dbReference type="ARBA" id="ARBA00022730"/>
    </source>
</evidence>
<dbReference type="EMBL" id="CYXO01000002">
    <property type="protein sequence ID" value="CUM78747.1"/>
    <property type="molecule type" value="Genomic_DNA"/>
</dbReference>
<dbReference type="GO" id="GO:0000049">
    <property type="term" value="F:tRNA binding"/>
    <property type="evidence" value="ECO:0007669"/>
    <property type="project" value="UniProtKB-UniRule"/>
</dbReference>
<dbReference type="GO" id="GO:0019843">
    <property type="term" value="F:rRNA binding"/>
    <property type="evidence" value="ECO:0007669"/>
    <property type="project" value="UniProtKB-UniRule"/>
</dbReference>
<dbReference type="Proteomes" id="UP000446719">
    <property type="component" value="Unassembled WGS sequence"/>
</dbReference>
<dbReference type="GO" id="GO:0072344">
    <property type="term" value="P:rescue of stalled ribosome"/>
    <property type="evidence" value="ECO:0007669"/>
    <property type="project" value="UniProtKB-UniRule"/>
</dbReference>
<dbReference type="Gene3D" id="2.30.310.10">
    <property type="entry name" value="ibrinogen binding protein from staphylococcus aureus domain"/>
    <property type="match status" value="1"/>
</dbReference>
<evidence type="ECO:0000313" key="11">
    <source>
        <dbReference type="Proteomes" id="UP000095380"/>
    </source>
</evidence>
<dbReference type="Gene3D" id="1.10.8.50">
    <property type="match status" value="1"/>
</dbReference>
<dbReference type="Proteomes" id="UP000724058">
    <property type="component" value="Unassembled WGS sequence"/>
</dbReference>
<keyword evidence="1 5" id="KW-0820">tRNA-binding</keyword>
<dbReference type="InterPro" id="IPR008532">
    <property type="entry name" value="NFACT_RNA-bd"/>
</dbReference>
<keyword evidence="3 5" id="KW-0694">RNA-binding</keyword>
<dbReference type="EMBL" id="WWSB01000001">
    <property type="protein sequence ID" value="MZK16790.1"/>
    <property type="molecule type" value="Genomic_DNA"/>
</dbReference>
<comment type="similarity">
    <text evidence="5">Belongs to the NEMF family.</text>
</comment>
<dbReference type="Proteomes" id="UP000095597">
    <property type="component" value="Unassembled WGS sequence"/>
</dbReference>
<evidence type="ECO:0000313" key="9">
    <source>
        <dbReference type="EMBL" id="MZK16790.1"/>
    </source>
</evidence>
<dbReference type="GeneID" id="93136690"/>
<feature type="domain" description="NFACT RNA-binding" evidence="6">
    <location>
        <begin position="457"/>
        <end position="551"/>
    </location>
</feature>
<evidence type="ECO:0000259" key="6">
    <source>
        <dbReference type="Pfam" id="PF05670"/>
    </source>
</evidence>
<protein>
    <recommendedName>
        <fullName evidence="5">Rqc2 homolog RqcH</fullName>
        <shortName evidence="5">RqcH</shortName>
    </recommendedName>
</protein>